<proteinExistence type="predicted"/>
<dbReference type="EMBL" id="BMIX01000002">
    <property type="protein sequence ID" value="GGG27609.1"/>
    <property type="molecule type" value="Genomic_DNA"/>
</dbReference>
<sequence length="118" mass="14205">MLQFIDLKQDKLLATVIDGKLSEEEIELLHAKIHEILETNNKLRWYFEMNDFDGWSAKGFWEDLKMDSKHASDYEKIAMVGDSEWQDWMTQLMKPFTNADIKFFEIEEKERAKKWIQL</sequence>
<dbReference type="InterPro" id="IPR021866">
    <property type="entry name" value="SpoIIAA-like"/>
</dbReference>
<dbReference type="Gene3D" id="3.40.50.10600">
    <property type="entry name" value="SpoIIaa-like domains"/>
    <property type="match status" value="1"/>
</dbReference>
<name>A0ABQ1WEN9_9FLAO</name>
<organism evidence="1 2">
    <name type="scientific">Christiangramia forsetii</name>
    <dbReference type="NCBI Taxonomy" id="411153"/>
    <lineage>
        <taxon>Bacteria</taxon>
        <taxon>Pseudomonadati</taxon>
        <taxon>Bacteroidota</taxon>
        <taxon>Flavobacteriia</taxon>
        <taxon>Flavobacteriales</taxon>
        <taxon>Flavobacteriaceae</taxon>
        <taxon>Christiangramia</taxon>
    </lineage>
</organism>
<gene>
    <name evidence="1" type="ORF">GCM10011532_08770</name>
</gene>
<evidence type="ECO:0008006" key="3">
    <source>
        <dbReference type="Google" id="ProtNLM"/>
    </source>
</evidence>
<protein>
    <recommendedName>
        <fullName evidence="3">STAS/SEC14 domain-containing protein</fullName>
    </recommendedName>
</protein>
<dbReference type="Pfam" id="PF11964">
    <property type="entry name" value="SpoIIAA-like"/>
    <property type="match status" value="1"/>
</dbReference>
<evidence type="ECO:0000313" key="1">
    <source>
        <dbReference type="EMBL" id="GGG27609.1"/>
    </source>
</evidence>
<dbReference type="InterPro" id="IPR038396">
    <property type="entry name" value="SpoIIAA-like_sf"/>
</dbReference>
<evidence type="ECO:0000313" key="2">
    <source>
        <dbReference type="Proteomes" id="UP000605733"/>
    </source>
</evidence>
<dbReference type="InterPro" id="IPR036513">
    <property type="entry name" value="STAS_dom_sf"/>
</dbReference>
<comment type="caution">
    <text evidence="1">The sequence shown here is derived from an EMBL/GenBank/DDBJ whole genome shotgun (WGS) entry which is preliminary data.</text>
</comment>
<keyword evidence="2" id="KW-1185">Reference proteome</keyword>
<dbReference type="Proteomes" id="UP000605733">
    <property type="component" value="Unassembled WGS sequence"/>
</dbReference>
<accession>A0ABQ1WEN9</accession>
<dbReference type="RefSeq" id="WP_011707955.1">
    <property type="nucleotide sequence ID" value="NZ_BMIX01000002.1"/>
</dbReference>
<dbReference type="SUPFAM" id="SSF52091">
    <property type="entry name" value="SpoIIaa-like"/>
    <property type="match status" value="1"/>
</dbReference>
<reference evidence="2" key="1">
    <citation type="journal article" date="2019" name="Int. J. Syst. Evol. Microbiol.">
        <title>The Global Catalogue of Microorganisms (GCM) 10K type strain sequencing project: providing services to taxonomists for standard genome sequencing and annotation.</title>
        <authorList>
            <consortium name="The Broad Institute Genomics Platform"/>
            <consortium name="The Broad Institute Genome Sequencing Center for Infectious Disease"/>
            <person name="Wu L."/>
            <person name="Ma J."/>
        </authorList>
    </citation>
    <scope>NUCLEOTIDE SEQUENCE [LARGE SCALE GENOMIC DNA]</scope>
    <source>
        <strain evidence="2">CGMCC 1.15422</strain>
    </source>
</reference>